<sequence length="208" mass="21493">MSMEINSQRLQRADSGAQTEKGGTPREPDSASKEKFERVMERDSEQGSGRGGEGKSGDSAAPSPSSLMESLFGARLGGMGDASAGSVRATPSASGDVSELVDTLVERILVSEPGRGNPEIRITLGDGALSGAELTLTRAADGQLFVRLSCADAAAFQTAVGAQDSLRAALEHAGENARVEVTRGDAEGGNEGDSRRRSRGLEELNGEA</sequence>
<dbReference type="EMBL" id="DXAN01000023">
    <property type="protein sequence ID" value="HJA08853.1"/>
    <property type="molecule type" value="Genomic_DNA"/>
</dbReference>
<reference evidence="2" key="1">
    <citation type="journal article" date="2021" name="PeerJ">
        <title>Extensive microbial diversity within the chicken gut microbiome revealed by metagenomics and culture.</title>
        <authorList>
            <person name="Gilroy R."/>
            <person name="Ravi A."/>
            <person name="Getino M."/>
            <person name="Pursley I."/>
            <person name="Horton D.L."/>
            <person name="Alikhan N.F."/>
            <person name="Baker D."/>
            <person name="Gharbi K."/>
            <person name="Hall N."/>
            <person name="Watson M."/>
            <person name="Adriaenssens E.M."/>
            <person name="Foster-Nyarko E."/>
            <person name="Jarju S."/>
            <person name="Secka A."/>
            <person name="Antonio M."/>
            <person name="Oren A."/>
            <person name="Chaudhuri R.R."/>
            <person name="La Ragione R."/>
            <person name="Hildebrand F."/>
            <person name="Pallen M.J."/>
        </authorList>
    </citation>
    <scope>NUCLEOTIDE SEQUENCE</scope>
    <source>
        <strain evidence="2">CHK186-16707</strain>
    </source>
</reference>
<feature type="compositionally biased region" description="Basic and acidic residues" evidence="1">
    <location>
        <begin position="23"/>
        <end position="45"/>
    </location>
</feature>
<name>A0A9D2KMS3_9BACT</name>
<reference evidence="2" key="2">
    <citation type="submission" date="2021-04" db="EMBL/GenBank/DDBJ databases">
        <authorList>
            <person name="Gilroy R."/>
        </authorList>
    </citation>
    <scope>NUCLEOTIDE SEQUENCE</scope>
    <source>
        <strain evidence="2">CHK186-16707</strain>
    </source>
</reference>
<evidence type="ECO:0000313" key="2">
    <source>
        <dbReference type="EMBL" id="HJA08853.1"/>
    </source>
</evidence>
<evidence type="ECO:0000313" key="3">
    <source>
        <dbReference type="Proteomes" id="UP000824225"/>
    </source>
</evidence>
<feature type="compositionally biased region" description="Polar residues" evidence="1">
    <location>
        <begin position="1"/>
        <end position="10"/>
    </location>
</feature>
<evidence type="ECO:0000256" key="1">
    <source>
        <dbReference type="SAM" id="MobiDB-lite"/>
    </source>
</evidence>
<feature type="region of interest" description="Disordered" evidence="1">
    <location>
        <begin position="174"/>
        <end position="208"/>
    </location>
</feature>
<feature type="region of interest" description="Disordered" evidence="1">
    <location>
        <begin position="1"/>
        <end position="68"/>
    </location>
</feature>
<dbReference type="Proteomes" id="UP000824225">
    <property type="component" value="Unassembled WGS sequence"/>
</dbReference>
<protein>
    <submittedName>
        <fullName evidence="2">Uncharacterized protein</fullName>
    </submittedName>
</protein>
<feature type="compositionally biased region" description="Basic and acidic residues" evidence="1">
    <location>
        <begin position="174"/>
        <end position="202"/>
    </location>
</feature>
<dbReference type="AlphaFoldDB" id="A0A9D2KMS3"/>
<gene>
    <name evidence="2" type="ORF">H9962_06665</name>
</gene>
<accession>A0A9D2KMS3</accession>
<proteinExistence type="predicted"/>
<comment type="caution">
    <text evidence="2">The sequence shown here is derived from an EMBL/GenBank/DDBJ whole genome shotgun (WGS) entry which is preliminary data.</text>
</comment>
<organism evidence="2 3">
    <name type="scientific">Candidatus Mailhella merdigallinarum</name>
    <dbReference type="NCBI Taxonomy" id="2838658"/>
    <lineage>
        <taxon>Bacteria</taxon>
        <taxon>Pseudomonadati</taxon>
        <taxon>Thermodesulfobacteriota</taxon>
        <taxon>Desulfovibrionia</taxon>
        <taxon>Desulfovibrionales</taxon>
        <taxon>Desulfovibrionaceae</taxon>
        <taxon>Mailhella</taxon>
    </lineage>
</organism>